<keyword evidence="2" id="KW-1185">Reference proteome</keyword>
<name>A0A2T1GMY7_9CYAN</name>
<dbReference type="OrthoDB" id="9833814at2"/>
<dbReference type="AlphaFoldDB" id="A0A2T1GMY7"/>
<evidence type="ECO:0000313" key="1">
    <source>
        <dbReference type="EMBL" id="PSB59175.1"/>
    </source>
</evidence>
<proteinExistence type="predicted"/>
<reference evidence="1 2" key="1">
    <citation type="submission" date="2018-03" db="EMBL/GenBank/DDBJ databases">
        <title>The ancient ancestry and fast evolution of plastids.</title>
        <authorList>
            <person name="Moore K.R."/>
            <person name="Magnabosco C."/>
            <person name="Momper L."/>
            <person name="Gold D.A."/>
            <person name="Bosak T."/>
            <person name="Fournier G.P."/>
        </authorList>
    </citation>
    <scope>NUCLEOTIDE SEQUENCE [LARGE SCALE GENOMIC DNA]</scope>
    <source>
        <strain evidence="1 2">CCALA 037</strain>
    </source>
</reference>
<sequence length="94" mass="10576">MSYQPVWEKQISNVFTLVEYPVVANEAHCLIIGGDRSGENKTKILSIFFQDWGLDRETITNLQCSLVFQAVLEVGIVDEMSGFTFKDALAWASD</sequence>
<dbReference type="Proteomes" id="UP000238937">
    <property type="component" value="Unassembled WGS sequence"/>
</dbReference>
<evidence type="ECO:0000313" key="2">
    <source>
        <dbReference type="Proteomes" id="UP000238937"/>
    </source>
</evidence>
<dbReference type="EMBL" id="PVWO01000012">
    <property type="protein sequence ID" value="PSB59175.1"/>
    <property type="molecule type" value="Genomic_DNA"/>
</dbReference>
<dbReference type="RefSeq" id="WP_106299788.1">
    <property type="nucleotide sequence ID" value="NZ_PVWO01000012.1"/>
</dbReference>
<comment type="caution">
    <text evidence="1">The sequence shown here is derived from an EMBL/GenBank/DDBJ whole genome shotgun (WGS) entry which is preliminary data.</text>
</comment>
<gene>
    <name evidence="1" type="ORF">C7B77_01935</name>
</gene>
<organism evidence="1 2">
    <name type="scientific">Chamaesiphon polymorphus CCALA 037</name>
    <dbReference type="NCBI Taxonomy" id="2107692"/>
    <lineage>
        <taxon>Bacteria</taxon>
        <taxon>Bacillati</taxon>
        <taxon>Cyanobacteriota</taxon>
        <taxon>Cyanophyceae</taxon>
        <taxon>Gomontiellales</taxon>
        <taxon>Chamaesiphonaceae</taxon>
        <taxon>Chamaesiphon</taxon>
    </lineage>
</organism>
<accession>A0A2T1GMY7</accession>
<protein>
    <submittedName>
        <fullName evidence="1">Uncharacterized protein</fullName>
    </submittedName>
</protein>